<dbReference type="EMBL" id="JAWDJW010011517">
    <property type="protein sequence ID" value="KAK3044753.1"/>
    <property type="molecule type" value="Genomic_DNA"/>
</dbReference>
<dbReference type="Proteomes" id="UP001186974">
    <property type="component" value="Unassembled WGS sequence"/>
</dbReference>
<evidence type="ECO:0000313" key="2">
    <source>
        <dbReference type="Proteomes" id="UP001186974"/>
    </source>
</evidence>
<accession>A0ACC3CU84</accession>
<feature type="non-terminal residue" evidence="1">
    <location>
        <position position="270"/>
    </location>
</feature>
<protein>
    <submittedName>
        <fullName evidence="1">Uncharacterized protein</fullName>
    </submittedName>
</protein>
<gene>
    <name evidence="1" type="ORF">LTS18_000452</name>
</gene>
<keyword evidence="2" id="KW-1185">Reference proteome</keyword>
<comment type="caution">
    <text evidence="1">The sequence shown here is derived from an EMBL/GenBank/DDBJ whole genome shotgun (WGS) entry which is preliminary data.</text>
</comment>
<sequence>MSPSSTSSSSSSSAEVTESPSVRAQSRKRKASAAVFEDSLIRRKFMTTVGFPRVPQQEICITHEALSPKKPSIKHRWTVQEMVVLCVLRRWYLNRWDDFAAIMNEHFQHDRTKYNSVAFNSRIVSAYWHTMRVKNTAGAWATVYTEISFHNPLPLCVRLQRRLEAHAERLGIAIVYRLEEEVGLPHYPVSPSSRASIQSSAGFDTTPSPLAAIKQEERMSVPILSRQVLPAPIITPPQSPTGRPTSASTTRETNIPRLLFRRWDENSAGV</sequence>
<evidence type="ECO:0000313" key="1">
    <source>
        <dbReference type="EMBL" id="KAK3044753.1"/>
    </source>
</evidence>
<organism evidence="1 2">
    <name type="scientific">Coniosporium uncinatum</name>
    <dbReference type="NCBI Taxonomy" id="93489"/>
    <lineage>
        <taxon>Eukaryota</taxon>
        <taxon>Fungi</taxon>
        <taxon>Dikarya</taxon>
        <taxon>Ascomycota</taxon>
        <taxon>Pezizomycotina</taxon>
        <taxon>Dothideomycetes</taxon>
        <taxon>Dothideomycetes incertae sedis</taxon>
        <taxon>Coniosporium</taxon>
    </lineage>
</organism>
<proteinExistence type="predicted"/>
<reference evidence="1" key="1">
    <citation type="submission" date="2024-09" db="EMBL/GenBank/DDBJ databases">
        <title>Black Yeasts Isolated from many extreme environments.</title>
        <authorList>
            <person name="Coleine C."/>
            <person name="Stajich J.E."/>
            <person name="Selbmann L."/>
        </authorList>
    </citation>
    <scope>NUCLEOTIDE SEQUENCE</scope>
    <source>
        <strain evidence="1">CCFEE 5737</strain>
    </source>
</reference>
<name>A0ACC3CU84_9PEZI</name>